<feature type="domain" description="HTH cro/C1-type" evidence="2">
    <location>
        <begin position="28"/>
        <end position="82"/>
    </location>
</feature>
<feature type="region of interest" description="Disordered" evidence="1">
    <location>
        <begin position="1"/>
        <end position="20"/>
    </location>
</feature>
<keyword evidence="3" id="KW-0238">DNA-binding</keyword>
<feature type="compositionally biased region" description="Basic residues" evidence="1">
    <location>
        <begin position="1"/>
        <end position="12"/>
    </location>
</feature>
<dbReference type="SMART" id="SM00530">
    <property type="entry name" value="HTH_XRE"/>
    <property type="match status" value="1"/>
</dbReference>
<dbReference type="InterPro" id="IPR001387">
    <property type="entry name" value="Cro/C1-type_HTH"/>
</dbReference>
<name>A0A099HZ36_CLOIN</name>
<evidence type="ECO:0000259" key="2">
    <source>
        <dbReference type="PROSITE" id="PS50943"/>
    </source>
</evidence>
<dbReference type="SUPFAM" id="SSF47413">
    <property type="entry name" value="lambda repressor-like DNA-binding domains"/>
    <property type="match status" value="1"/>
</dbReference>
<sequence>MTIQKKKKKKKGPIPQKGITNEKLAPKLKQILWEKQLSKEEFARKLDEPLPYILEVLKGKRSIQLSTLIRMCKVLNVPIIDFEGCIRKDDIS</sequence>
<dbReference type="InterPro" id="IPR010982">
    <property type="entry name" value="Lambda_DNA-bd_dom_sf"/>
</dbReference>
<dbReference type="CDD" id="cd00093">
    <property type="entry name" value="HTH_XRE"/>
    <property type="match status" value="1"/>
</dbReference>
<organism evidence="3 4">
    <name type="scientific">Clostridium innocuum</name>
    <dbReference type="NCBI Taxonomy" id="1522"/>
    <lineage>
        <taxon>Bacteria</taxon>
        <taxon>Bacillati</taxon>
        <taxon>Bacillota</taxon>
        <taxon>Clostridia</taxon>
        <taxon>Eubacteriales</taxon>
        <taxon>Clostridiaceae</taxon>
        <taxon>Clostridium</taxon>
    </lineage>
</organism>
<reference evidence="3 4" key="1">
    <citation type="submission" date="2014-08" db="EMBL/GenBank/DDBJ databases">
        <title>Clostridium innocuum, an unnegligible vancomycin-resistant pathogen causing extra-intestinal infections.</title>
        <authorList>
            <person name="Feng Y."/>
            <person name="Chiu C.-H."/>
        </authorList>
    </citation>
    <scope>NUCLEOTIDE SEQUENCE [LARGE SCALE GENOMIC DNA]</scope>
    <source>
        <strain evidence="3 4">AN88</strain>
    </source>
</reference>
<dbReference type="Proteomes" id="UP000030008">
    <property type="component" value="Unassembled WGS sequence"/>
</dbReference>
<comment type="caution">
    <text evidence="3">The sequence shown here is derived from an EMBL/GenBank/DDBJ whole genome shotgun (WGS) entry which is preliminary data.</text>
</comment>
<dbReference type="Pfam" id="PF01381">
    <property type="entry name" value="HTH_3"/>
    <property type="match status" value="1"/>
</dbReference>
<dbReference type="AlphaFoldDB" id="A0A099HZ36"/>
<dbReference type="Gene3D" id="1.10.260.40">
    <property type="entry name" value="lambda repressor-like DNA-binding domains"/>
    <property type="match status" value="1"/>
</dbReference>
<accession>A0A099HZ36</accession>
<evidence type="ECO:0000256" key="1">
    <source>
        <dbReference type="SAM" id="MobiDB-lite"/>
    </source>
</evidence>
<dbReference type="GO" id="GO:0003677">
    <property type="term" value="F:DNA binding"/>
    <property type="evidence" value="ECO:0007669"/>
    <property type="project" value="UniProtKB-KW"/>
</dbReference>
<proteinExistence type="predicted"/>
<evidence type="ECO:0000313" key="4">
    <source>
        <dbReference type="Proteomes" id="UP000030008"/>
    </source>
</evidence>
<dbReference type="RefSeq" id="WP_044908671.1">
    <property type="nucleotide sequence ID" value="NZ_JAJFEK010000049.1"/>
</dbReference>
<protein>
    <submittedName>
        <fullName evidence="3">DNA-binding protein</fullName>
    </submittedName>
</protein>
<dbReference type="EMBL" id="JQIF01000196">
    <property type="protein sequence ID" value="KGJ51014.1"/>
    <property type="molecule type" value="Genomic_DNA"/>
</dbReference>
<dbReference type="PROSITE" id="PS50943">
    <property type="entry name" value="HTH_CROC1"/>
    <property type="match status" value="1"/>
</dbReference>
<evidence type="ECO:0000313" key="3">
    <source>
        <dbReference type="EMBL" id="KGJ51014.1"/>
    </source>
</evidence>
<gene>
    <name evidence="3" type="ORF">CIAN88_23120</name>
</gene>